<feature type="compositionally biased region" description="Basic and acidic residues" evidence="1">
    <location>
        <begin position="389"/>
        <end position="400"/>
    </location>
</feature>
<feature type="compositionally biased region" description="Acidic residues" evidence="1">
    <location>
        <begin position="192"/>
        <end position="209"/>
    </location>
</feature>
<dbReference type="Gramene" id="RZC46772">
    <property type="protein sequence ID" value="RZC46772"/>
    <property type="gene ID" value="C5167_039720"/>
</dbReference>
<feature type="compositionally biased region" description="Acidic residues" evidence="1">
    <location>
        <begin position="371"/>
        <end position="382"/>
    </location>
</feature>
<evidence type="ECO:0000313" key="2">
    <source>
        <dbReference type="EMBL" id="RZC46772.1"/>
    </source>
</evidence>
<feature type="region of interest" description="Disordered" evidence="1">
    <location>
        <begin position="168"/>
        <end position="258"/>
    </location>
</feature>
<organism evidence="2 3">
    <name type="scientific">Papaver somniferum</name>
    <name type="common">Opium poppy</name>
    <dbReference type="NCBI Taxonomy" id="3469"/>
    <lineage>
        <taxon>Eukaryota</taxon>
        <taxon>Viridiplantae</taxon>
        <taxon>Streptophyta</taxon>
        <taxon>Embryophyta</taxon>
        <taxon>Tracheophyta</taxon>
        <taxon>Spermatophyta</taxon>
        <taxon>Magnoliopsida</taxon>
        <taxon>Ranunculales</taxon>
        <taxon>Papaveraceae</taxon>
        <taxon>Papaveroideae</taxon>
        <taxon>Papaver</taxon>
    </lineage>
</organism>
<reference evidence="2 3" key="1">
    <citation type="journal article" date="2018" name="Science">
        <title>The opium poppy genome and morphinan production.</title>
        <authorList>
            <person name="Guo L."/>
            <person name="Winzer T."/>
            <person name="Yang X."/>
            <person name="Li Y."/>
            <person name="Ning Z."/>
            <person name="He Z."/>
            <person name="Teodor R."/>
            <person name="Lu Y."/>
            <person name="Bowser T.A."/>
            <person name="Graham I.A."/>
            <person name="Ye K."/>
        </authorList>
    </citation>
    <scope>NUCLEOTIDE SEQUENCE [LARGE SCALE GENOMIC DNA]</scope>
    <source>
        <strain evidence="3">cv. HN1</strain>
        <tissue evidence="2">Leaves</tissue>
    </source>
</reference>
<feature type="compositionally biased region" description="Basic and acidic residues" evidence="1">
    <location>
        <begin position="357"/>
        <end position="370"/>
    </location>
</feature>
<sequence>MTLIGGKDKITRRSIILLRRSASHSLRRYPESSLQRSPIVSPPQGIALKVDIGAKGSCYKNIDLEAFKKNHGLEKFEVRFYGEGDDPTLEMIQGYNYSHDRLLTTAFPPKERLRGDHDHKWHRTPLNIIGPWTYGWAPKDETLGRTDPPERYEKICLIYCKPPKKLRITSRESSTVEGEDTEAQEVNNPIIIDDEEGRDSDDEENDEERIETTPDPISEMEEERDLGGRDKPAEVFTNVDAKRSTSQPAGEDVSHPMNVDSGSQPLNLSIEDFQVSGVEFSFGKKFLAGESGSQSERTVVMGVPHDFRAINGYPFTRSRLIRVRFRGYGFGSYDTRKDPDPLAALHDFNFLSPTDDWKLEAKDDEEKRDADEEDNSEGEDVDVLVASRCSEKEEGGYDRN</sequence>
<dbReference type="EMBL" id="CM010715">
    <property type="protein sequence ID" value="RZC46772.1"/>
    <property type="molecule type" value="Genomic_DNA"/>
</dbReference>
<evidence type="ECO:0000313" key="3">
    <source>
        <dbReference type="Proteomes" id="UP000316621"/>
    </source>
</evidence>
<gene>
    <name evidence="2" type="ORF">C5167_039720</name>
</gene>
<name>A0A4Y7IGE9_PAPSO</name>
<dbReference type="AlphaFoldDB" id="A0A4Y7IGE9"/>
<keyword evidence="3" id="KW-1185">Reference proteome</keyword>
<evidence type="ECO:0000256" key="1">
    <source>
        <dbReference type="SAM" id="MobiDB-lite"/>
    </source>
</evidence>
<proteinExistence type="predicted"/>
<feature type="region of interest" description="Disordered" evidence="1">
    <location>
        <begin position="357"/>
        <end position="400"/>
    </location>
</feature>
<protein>
    <submittedName>
        <fullName evidence="2">Uncharacterized protein</fullName>
    </submittedName>
</protein>
<dbReference type="Proteomes" id="UP000316621">
    <property type="component" value="Chromosome 1"/>
</dbReference>
<accession>A0A4Y7IGE9</accession>